<dbReference type="Gene3D" id="3.30.460.10">
    <property type="entry name" value="Beta Polymerase, domain 2"/>
    <property type="match status" value="1"/>
</dbReference>
<dbReference type="NCBIfam" id="NF047752">
    <property type="entry name" value="MntA_antitoxin"/>
    <property type="match status" value="1"/>
</dbReference>
<organism evidence="2 3">
    <name type="scientific">Caldicellulosiruptor owensensis (strain ATCC 700167 / DSM 13100 / OL)</name>
    <dbReference type="NCBI Taxonomy" id="632518"/>
    <lineage>
        <taxon>Bacteria</taxon>
        <taxon>Bacillati</taxon>
        <taxon>Bacillota</taxon>
        <taxon>Bacillota incertae sedis</taxon>
        <taxon>Caldicellulosiruptorales</taxon>
        <taxon>Caldicellulosiruptoraceae</taxon>
        <taxon>Caldicellulosiruptor</taxon>
    </lineage>
</organism>
<dbReference type="RefSeq" id="WP_013413010.1">
    <property type="nucleotide sequence ID" value="NC_014657.1"/>
</dbReference>
<proteinExistence type="predicted"/>
<dbReference type="PANTHER" id="PTHR43852:SF3">
    <property type="entry name" value="NUCLEOTIDYLTRANSFERASE"/>
    <property type="match status" value="1"/>
</dbReference>
<evidence type="ECO:0000313" key="2">
    <source>
        <dbReference type="EMBL" id="ADQ05690.1"/>
    </source>
</evidence>
<dbReference type="SUPFAM" id="SSF81301">
    <property type="entry name" value="Nucleotidyltransferase"/>
    <property type="match status" value="1"/>
</dbReference>
<reference key="1">
    <citation type="submission" date="2010-09" db="EMBL/GenBank/DDBJ databases">
        <title>Complete sequence of Caldicellulosiruptor owensensis OL.</title>
        <authorList>
            <consortium name="US DOE Joint Genome Institute"/>
            <person name="Lucas S."/>
            <person name="Copeland A."/>
            <person name="Lapidus A."/>
            <person name="Cheng J.-F."/>
            <person name="Bruce D."/>
            <person name="Goodwin L."/>
            <person name="Pitluck S."/>
            <person name="Davenport K."/>
            <person name="Detter J.C."/>
            <person name="Han C."/>
            <person name="Tapia R."/>
            <person name="Land M."/>
            <person name="Hauser L."/>
            <person name="Chang Y.-J."/>
            <person name="Jeffries C."/>
            <person name="Kyrpides N."/>
            <person name="Ivanova N."/>
            <person name="Mikhailova N."/>
            <person name="Blumer-Schuette S.E."/>
            <person name="Kelly R.M."/>
            <person name="Woyke T."/>
        </authorList>
    </citation>
    <scope>NUCLEOTIDE SEQUENCE</scope>
    <source>
        <strain>OL</strain>
    </source>
</reference>
<dbReference type="HOGENOM" id="CLU_130257_1_4_9"/>
<protein>
    <submittedName>
        <fullName evidence="2">DNA polymerase beta domain protein region</fullName>
    </submittedName>
</protein>
<name>E4Q710_CALOW</name>
<dbReference type="InterPro" id="IPR041633">
    <property type="entry name" value="Polbeta"/>
</dbReference>
<gene>
    <name evidence="2" type="ordered locus">Calow_2184</name>
</gene>
<dbReference type="Proteomes" id="UP000006889">
    <property type="component" value="Chromosome"/>
</dbReference>
<dbReference type="EMBL" id="CP002216">
    <property type="protein sequence ID" value="ADQ05690.1"/>
    <property type="molecule type" value="Genomic_DNA"/>
</dbReference>
<dbReference type="CDD" id="cd05403">
    <property type="entry name" value="NT_KNTase_like"/>
    <property type="match status" value="1"/>
</dbReference>
<dbReference type="Pfam" id="PF18765">
    <property type="entry name" value="Polbeta"/>
    <property type="match status" value="1"/>
</dbReference>
<dbReference type="eggNOG" id="COG1669">
    <property type="taxonomic scope" value="Bacteria"/>
</dbReference>
<sequence>MAFLFGSVAKNKNTKESDIDIAVYLSKYDQKRVFSLWNKLEDLLKKNVDLIVLNKANCDIAWEALKGKKILIRDNQFFINYFLEVSQEAEDFREILLEIFKIRLERRNKSA</sequence>
<evidence type="ECO:0000313" key="3">
    <source>
        <dbReference type="Proteomes" id="UP000006889"/>
    </source>
</evidence>
<evidence type="ECO:0000259" key="1">
    <source>
        <dbReference type="Pfam" id="PF18765"/>
    </source>
</evidence>
<dbReference type="STRING" id="632518.Calow_2184"/>
<accession>E4Q710</accession>
<keyword evidence="3" id="KW-1185">Reference proteome</keyword>
<dbReference type="KEGG" id="cow:Calow_2184"/>
<dbReference type="InterPro" id="IPR043519">
    <property type="entry name" value="NT_sf"/>
</dbReference>
<dbReference type="AlphaFoldDB" id="E4Q710"/>
<reference evidence="2 3" key="2">
    <citation type="journal article" date="2011" name="J. Bacteriol.">
        <title>Complete genome sequences for the anaerobic, extremely thermophilic plant biomass-degrading bacteria Caldicellulosiruptor hydrothermalis, Caldicellulosiruptor kristjanssonii, Caldicellulosiruptor kronotskyensis, Caldicellulosiruptor owensenis, and Caldicellulosiruptor lactoaceticus.</title>
        <authorList>
            <person name="Blumer-Schuette S.E."/>
            <person name="Ozdemir I."/>
            <person name="Mistry D."/>
            <person name="Lucas S."/>
            <person name="Lapidus A."/>
            <person name="Cheng J.F."/>
            <person name="Goodwin L.A."/>
            <person name="Pitluck S."/>
            <person name="Land M.L."/>
            <person name="Hauser L.J."/>
            <person name="Woyke T."/>
            <person name="Mikhailova N."/>
            <person name="Pati A."/>
            <person name="Kyrpides N.C."/>
            <person name="Ivanova N."/>
            <person name="Detter J.C."/>
            <person name="Walston-Davenport K."/>
            <person name="Han S."/>
            <person name="Adams M.W."/>
            <person name="Kelly R.M."/>
        </authorList>
    </citation>
    <scope>NUCLEOTIDE SEQUENCE [LARGE SCALE GENOMIC DNA]</scope>
    <source>
        <strain evidence="3">ATCC 700167 / DSM 13100 / OL</strain>
    </source>
</reference>
<dbReference type="PANTHER" id="PTHR43852">
    <property type="entry name" value="NUCLEOTIDYLTRANSFERASE"/>
    <property type="match status" value="1"/>
</dbReference>
<feature type="domain" description="Polymerase beta nucleotidyltransferase" evidence="1">
    <location>
        <begin position="1"/>
        <end position="75"/>
    </location>
</feature>
<dbReference type="InterPro" id="IPR052930">
    <property type="entry name" value="TA_antitoxin_MntA"/>
</dbReference>